<evidence type="ECO:0000313" key="16">
    <source>
        <dbReference type="EMBL" id="RHL61136.1"/>
    </source>
</evidence>
<feature type="transmembrane region" description="Helical" evidence="8">
    <location>
        <begin position="390"/>
        <end position="409"/>
    </location>
</feature>
<reference evidence="10 19" key="1">
    <citation type="submission" date="2015-09" db="EMBL/GenBank/DDBJ databases">
        <authorList>
            <consortium name="Pathogen Informatics"/>
        </authorList>
    </citation>
    <scope>NUCLEOTIDE SEQUENCE [LARGE SCALE GENOMIC DNA]</scope>
    <source>
        <strain evidence="10 19">2789STDY5834899</strain>
    </source>
</reference>
<evidence type="ECO:0000313" key="12">
    <source>
        <dbReference type="EMBL" id="KAB4457267.1"/>
    </source>
</evidence>
<keyword evidence="4" id="KW-1003">Cell membrane</keyword>
<evidence type="ECO:0000313" key="20">
    <source>
        <dbReference type="Proteomes" id="UP000283616"/>
    </source>
</evidence>
<feature type="transmembrane region" description="Helical" evidence="8">
    <location>
        <begin position="12"/>
        <end position="27"/>
    </location>
</feature>
<feature type="transmembrane region" description="Helical" evidence="8">
    <location>
        <begin position="89"/>
        <end position="109"/>
    </location>
</feature>
<comment type="similarity">
    <text evidence="2">Belongs to the AAE transporter (TC 2.A.81) family.</text>
</comment>
<dbReference type="InterPro" id="IPR050144">
    <property type="entry name" value="AAE_transporter"/>
</dbReference>
<dbReference type="EMBL" id="WCRY01000006">
    <property type="protein sequence ID" value="KAB4483721.1"/>
    <property type="molecule type" value="Genomic_DNA"/>
</dbReference>
<dbReference type="Pfam" id="PF06826">
    <property type="entry name" value="Asp-Al_Ex"/>
    <property type="match status" value="2"/>
</dbReference>
<dbReference type="InterPro" id="IPR036721">
    <property type="entry name" value="RCK_C_sf"/>
</dbReference>
<dbReference type="AlphaFoldDB" id="A0A0N7IA50"/>
<evidence type="ECO:0000256" key="1">
    <source>
        <dbReference type="ARBA" id="ARBA00004651"/>
    </source>
</evidence>
<dbReference type="EMBL" id="WCRS01000002">
    <property type="protein sequence ID" value="KAB4477936.1"/>
    <property type="molecule type" value="Genomic_DNA"/>
</dbReference>
<protein>
    <submittedName>
        <fullName evidence="15">Aspartate-alanine antiporter</fullName>
    </submittedName>
    <submittedName>
        <fullName evidence="11">Transporter</fullName>
    </submittedName>
</protein>
<dbReference type="InterPro" id="IPR022457">
    <property type="entry name" value="Asp_Ala_antiprt"/>
</dbReference>
<evidence type="ECO:0000313" key="24">
    <source>
        <dbReference type="Proteomes" id="UP000488521"/>
    </source>
</evidence>
<dbReference type="SUPFAM" id="SSF116726">
    <property type="entry name" value="TrkA C-terminal domain-like"/>
    <property type="match status" value="1"/>
</dbReference>
<evidence type="ECO:0000313" key="13">
    <source>
        <dbReference type="EMBL" id="KAB4477936.1"/>
    </source>
</evidence>
<dbReference type="Proteomes" id="UP001156218">
    <property type="component" value="Chromosome"/>
</dbReference>
<dbReference type="PATRIC" id="fig|818.23.peg.2432"/>
<dbReference type="EMBL" id="QROV01000007">
    <property type="protein sequence ID" value="RHL61136.1"/>
    <property type="molecule type" value="Genomic_DNA"/>
</dbReference>
<dbReference type="SMR" id="A0A0N7IA50"/>
<dbReference type="GO" id="GO:0005886">
    <property type="term" value="C:plasma membrane"/>
    <property type="evidence" value="ECO:0007669"/>
    <property type="project" value="UniProtKB-SubCell"/>
</dbReference>
<dbReference type="EMBL" id="JAGZEE010000034">
    <property type="protein sequence ID" value="MBS5412638.1"/>
    <property type="molecule type" value="Genomic_DNA"/>
</dbReference>
<dbReference type="Proteomes" id="UP000283616">
    <property type="component" value="Unassembled WGS sequence"/>
</dbReference>
<feature type="transmembrane region" description="Helical" evidence="8">
    <location>
        <begin position="541"/>
        <end position="563"/>
    </location>
</feature>
<evidence type="ECO:0000313" key="19">
    <source>
        <dbReference type="Proteomes" id="UP000095576"/>
    </source>
</evidence>
<dbReference type="EMBL" id="WCRW01000004">
    <property type="protein sequence ID" value="KAB4457267.1"/>
    <property type="molecule type" value="Genomic_DNA"/>
</dbReference>
<feature type="transmembrane region" description="Helical" evidence="8">
    <location>
        <begin position="160"/>
        <end position="180"/>
    </location>
</feature>
<dbReference type="GeneID" id="60926704"/>
<evidence type="ECO:0000256" key="8">
    <source>
        <dbReference type="SAM" id="Phobius"/>
    </source>
</evidence>
<dbReference type="PANTHER" id="PTHR30445:SF9">
    <property type="match status" value="1"/>
</dbReference>
<dbReference type="Proteomes" id="UP000782901">
    <property type="component" value="Unassembled WGS sequence"/>
</dbReference>
<dbReference type="NCBIfam" id="TIGR03802">
    <property type="entry name" value="Asp_Ala_antiprt"/>
    <property type="match status" value="1"/>
</dbReference>
<dbReference type="InterPro" id="IPR006512">
    <property type="entry name" value="YidE_YbjL"/>
</dbReference>
<accession>A0A0N7IA50</accession>
<keyword evidence="6 8" id="KW-1133">Transmembrane helix</keyword>
<gene>
    <name evidence="15" type="primary">aspT</name>
    <name evidence="16" type="ORF">DW011_07840</name>
    <name evidence="10" type="ORF">ERS852511_00253</name>
    <name evidence="13" type="ORF">GAN59_03175</name>
    <name evidence="12" type="ORF">GAN75_07695</name>
    <name evidence="14" type="ORF">GAN91_07915</name>
    <name evidence="11" type="ORF">GAO51_14190</name>
    <name evidence="15" type="ORF">KHY35_18335</name>
    <name evidence="17" type="ORF">KQP68_12155</name>
    <name evidence="18" type="ORF">KQP74_21390</name>
</gene>
<name>A0A0N7IA50_BACT4</name>
<keyword evidence="5 8" id="KW-0812">Transmembrane</keyword>
<evidence type="ECO:0000259" key="9">
    <source>
        <dbReference type="PROSITE" id="PS51202"/>
    </source>
</evidence>
<dbReference type="GO" id="GO:0006813">
    <property type="term" value="P:potassium ion transport"/>
    <property type="evidence" value="ECO:0007669"/>
    <property type="project" value="InterPro"/>
</dbReference>
<dbReference type="EMBL" id="WCSY01000012">
    <property type="protein sequence ID" value="KAB4311682.1"/>
    <property type="molecule type" value="Genomic_DNA"/>
</dbReference>
<evidence type="ECO:0000256" key="2">
    <source>
        <dbReference type="ARBA" id="ARBA00009854"/>
    </source>
</evidence>
<evidence type="ECO:0000256" key="7">
    <source>
        <dbReference type="ARBA" id="ARBA00023136"/>
    </source>
</evidence>
<evidence type="ECO:0000313" key="18">
    <source>
        <dbReference type="EMBL" id="UYU90454.1"/>
    </source>
</evidence>
<dbReference type="EMBL" id="CZAP01000001">
    <property type="protein sequence ID" value="CUO83338.1"/>
    <property type="molecule type" value="Genomic_DNA"/>
</dbReference>
<dbReference type="PROSITE" id="PS51202">
    <property type="entry name" value="RCK_C"/>
    <property type="match status" value="1"/>
</dbReference>
<evidence type="ECO:0000256" key="6">
    <source>
        <dbReference type="ARBA" id="ARBA00022989"/>
    </source>
</evidence>
<evidence type="ECO:0000313" key="22">
    <source>
        <dbReference type="Proteomes" id="UP000436858"/>
    </source>
</evidence>
<dbReference type="NCBIfam" id="TIGR01625">
    <property type="entry name" value="YidE_YbjL_dupl"/>
    <property type="match status" value="2"/>
</dbReference>
<keyword evidence="3" id="KW-0813">Transport</keyword>
<dbReference type="InterPro" id="IPR006037">
    <property type="entry name" value="RCK_C"/>
</dbReference>
<keyword evidence="7 8" id="KW-0472">Membrane</keyword>
<evidence type="ECO:0000313" key="11">
    <source>
        <dbReference type="EMBL" id="KAB4311682.1"/>
    </source>
</evidence>
<dbReference type="Proteomes" id="UP000095576">
    <property type="component" value="Unassembled WGS sequence"/>
</dbReference>
<dbReference type="Proteomes" id="UP000488521">
    <property type="component" value="Unassembled WGS sequence"/>
</dbReference>
<dbReference type="EMBL" id="CP083685">
    <property type="protein sequence ID" value="UYU90454.1"/>
    <property type="molecule type" value="Genomic_DNA"/>
</dbReference>
<reference evidence="15" key="4">
    <citation type="submission" date="2021-02" db="EMBL/GenBank/DDBJ databases">
        <title>Infant gut strain persistence is associated with maternal origin, phylogeny, and functional potential including surface adhesion and iron acquisition.</title>
        <authorList>
            <person name="Lou Y.C."/>
        </authorList>
    </citation>
    <scope>NUCLEOTIDE SEQUENCE</scope>
    <source>
        <strain evidence="15">L3_082_243G1_dasL3_082_243G1_maxbin2.maxbin.015s ta_sub</strain>
    </source>
</reference>
<reference evidence="16 20" key="2">
    <citation type="submission" date="2018-08" db="EMBL/GenBank/DDBJ databases">
        <title>A genome reference for cultivated species of the human gut microbiota.</title>
        <authorList>
            <person name="Zou Y."/>
            <person name="Xue W."/>
            <person name="Luo G."/>
        </authorList>
    </citation>
    <scope>NUCLEOTIDE SEQUENCE [LARGE SCALE GENOMIC DNA]</scope>
    <source>
        <strain evidence="16 20">AF37-12</strain>
    </source>
</reference>
<dbReference type="Proteomes" id="UP000440614">
    <property type="component" value="Unassembled WGS sequence"/>
</dbReference>
<evidence type="ECO:0000313" key="17">
    <source>
        <dbReference type="EMBL" id="UYU68966.1"/>
    </source>
</evidence>
<organism evidence="11 23">
    <name type="scientific">Bacteroides thetaiotaomicron</name>
    <dbReference type="NCBI Taxonomy" id="818"/>
    <lineage>
        <taxon>Bacteria</taxon>
        <taxon>Pseudomonadati</taxon>
        <taxon>Bacteroidota</taxon>
        <taxon>Bacteroidia</taxon>
        <taxon>Bacteroidales</taxon>
        <taxon>Bacteroidaceae</taxon>
        <taxon>Bacteroides</taxon>
    </lineage>
</organism>
<dbReference type="Proteomes" id="UP001162960">
    <property type="component" value="Chromosome"/>
</dbReference>
<feature type="transmembrane region" description="Helical" evidence="8">
    <location>
        <begin position="60"/>
        <end position="77"/>
    </location>
</feature>
<evidence type="ECO:0000313" key="25">
    <source>
        <dbReference type="Proteomes" id="UP001156218"/>
    </source>
</evidence>
<dbReference type="Proteomes" id="UP000436825">
    <property type="component" value="Unassembled WGS sequence"/>
</dbReference>
<evidence type="ECO:0000313" key="14">
    <source>
        <dbReference type="EMBL" id="KAB4483721.1"/>
    </source>
</evidence>
<dbReference type="KEGG" id="btho:Btheta7330_02356"/>
<evidence type="ECO:0000256" key="3">
    <source>
        <dbReference type="ARBA" id="ARBA00022448"/>
    </source>
</evidence>
<feature type="transmembrane region" description="Helical" evidence="8">
    <location>
        <begin position="478"/>
        <end position="499"/>
    </location>
</feature>
<evidence type="ECO:0000313" key="10">
    <source>
        <dbReference type="EMBL" id="CUO83338.1"/>
    </source>
</evidence>
<reference evidence="17 25" key="5">
    <citation type="submission" date="2021-06" db="EMBL/GenBank/DDBJ databases">
        <title>Interrogation of the integrated mobile genetic elements in gut-associated Bacteroides with a consensus prediction approach.</title>
        <authorList>
            <person name="Campbell D.E."/>
            <person name="Leigh J.R."/>
            <person name="Kim T."/>
            <person name="England W."/>
            <person name="Whitaker R.J."/>
            <person name="Degnan P.H."/>
        </authorList>
    </citation>
    <scope>NUCLEOTIDE SEQUENCE</scope>
    <source>
        <strain evidence="18">VPI-3443</strain>
        <strain evidence="17 25">WAL8669</strain>
    </source>
</reference>
<feature type="domain" description="RCK C-terminal" evidence="9">
    <location>
        <begin position="295"/>
        <end position="380"/>
    </location>
</feature>
<feature type="transmembrane region" description="Helical" evidence="8">
    <location>
        <begin position="34"/>
        <end position="54"/>
    </location>
</feature>
<dbReference type="Proteomes" id="UP000436858">
    <property type="component" value="Unassembled WGS sequence"/>
</dbReference>
<reference evidence="21 22" key="3">
    <citation type="journal article" date="2019" name="Nat. Med.">
        <title>A library of human gut bacterial isolates paired with longitudinal multiomics data enables mechanistic microbiome research.</title>
        <authorList>
            <person name="Poyet M."/>
            <person name="Groussin M."/>
            <person name="Gibbons S.M."/>
            <person name="Avila-Pacheco J."/>
            <person name="Jiang X."/>
            <person name="Kearney S.M."/>
            <person name="Perrotta A.R."/>
            <person name="Berdy B."/>
            <person name="Zhao S."/>
            <person name="Lieberman T.D."/>
            <person name="Swanson P.K."/>
            <person name="Smith M."/>
            <person name="Roesemann S."/>
            <person name="Alexander J.E."/>
            <person name="Rich S.A."/>
            <person name="Livny J."/>
            <person name="Vlamakis H."/>
            <person name="Clish C."/>
            <person name="Bullock K."/>
            <person name="Deik A."/>
            <person name="Scott J."/>
            <person name="Pierce K.A."/>
            <person name="Xavier R.J."/>
            <person name="Alm E.J."/>
        </authorList>
    </citation>
    <scope>NUCLEOTIDE SEQUENCE [LARGE SCALE GENOMIC DNA]</scope>
    <source>
        <strain evidence="13 24">BIOML-A156</strain>
        <strain evidence="12 21">BIOML-A160</strain>
        <strain evidence="14 22">BIOML-A162</strain>
        <strain evidence="11 23">BIOML-A188</strain>
    </source>
</reference>
<dbReference type="OMA" id="QFFRGLK"/>
<evidence type="ECO:0000313" key="21">
    <source>
        <dbReference type="Proteomes" id="UP000436825"/>
    </source>
</evidence>
<evidence type="ECO:0000256" key="4">
    <source>
        <dbReference type="ARBA" id="ARBA00022475"/>
    </source>
</evidence>
<dbReference type="GO" id="GO:0008324">
    <property type="term" value="F:monoatomic cation transmembrane transporter activity"/>
    <property type="evidence" value="ECO:0007669"/>
    <property type="project" value="InterPro"/>
</dbReference>
<proteinExistence type="inferred from homology"/>
<comment type="subcellular location">
    <subcellularLocation>
        <location evidence="1">Cell membrane</location>
        <topology evidence="1">Multi-pass membrane protein</topology>
    </subcellularLocation>
</comment>
<evidence type="ECO:0000313" key="23">
    <source>
        <dbReference type="Proteomes" id="UP000440614"/>
    </source>
</evidence>
<dbReference type="PANTHER" id="PTHR30445">
    <property type="entry name" value="K(+)_H(+) ANTIPORTER SUBUNIT KHTT"/>
    <property type="match status" value="1"/>
</dbReference>
<evidence type="ECO:0000313" key="15">
    <source>
        <dbReference type="EMBL" id="MBS5412638.1"/>
    </source>
</evidence>
<evidence type="ECO:0000256" key="5">
    <source>
        <dbReference type="ARBA" id="ARBA00022692"/>
    </source>
</evidence>
<dbReference type="EMBL" id="CP083680">
    <property type="protein sequence ID" value="UYU68966.1"/>
    <property type="molecule type" value="Genomic_DNA"/>
</dbReference>
<feature type="transmembrane region" description="Helical" evidence="8">
    <location>
        <begin position="454"/>
        <end position="472"/>
    </location>
</feature>
<dbReference type="RefSeq" id="WP_011107422.1">
    <property type="nucleotide sequence ID" value="NZ_CAXKYD010000012.1"/>
</dbReference>
<sequence>MEWIINQLRDHPELAIFLTLFAGFWLGRFKIGKFSLGTVTSVLLVGVLVGQLNISVDGPMKAVFFLLFLFAVGYKVGPQFFRGLKKDGLPQVGFAVLMCIVSLIAPWILAKIMGYHVGEAAGLLAGSQTISAVIGVASDTINQLSISDAQKATFINAIPVAYAVTYIFGTAGSAWILASLGPKMLGGLEKVKADCKELEAKMGTSEADEPGFYTALRPVVFRAYKIDNEWFGKGKTVSELENYLVENDKRLFVERVRQKGVIEEVTPDMLLQPGDEVVLSGRREYAIGEEDWIGPEVIDAQLLDFPAETLPVMVTHRTFAGEKVSTIRALKFMHGVSIRSIKRAGINVPVLAQTVIDSGDILELTGTKLEVETAAKQMGYIDRPTNQTDMIFVGLGILLGGLVGALAIHLGGIPISLSTSGGALIAGLVFGWLRSKHPTFGGIPEPSLWVLNNVGLNMFIAVVGIAAGPSFVTGFKEVGFSLFIVGALATAIPLLSGLLMGRYLFKFHPALTLGCTAGARTTTAALGAIQDALGSDTPALGYTVTYAVGNTLLIIWGVAIVLLM</sequence>